<organism evidence="2 3">
    <name type="scientific">Chloebia gouldiae</name>
    <name type="common">Gouldian finch</name>
    <name type="synonym">Erythrura gouldiae</name>
    <dbReference type="NCBI Taxonomy" id="44316"/>
    <lineage>
        <taxon>Eukaryota</taxon>
        <taxon>Metazoa</taxon>
        <taxon>Chordata</taxon>
        <taxon>Craniata</taxon>
        <taxon>Vertebrata</taxon>
        <taxon>Euteleostomi</taxon>
        <taxon>Archelosauria</taxon>
        <taxon>Archosauria</taxon>
        <taxon>Dinosauria</taxon>
        <taxon>Saurischia</taxon>
        <taxon>Theropoda</taxon>
        <taxon>Coelurosauria</taxon>
        <taxon>Aves</taxon>
        <taxon>Neognathae</taxon>
        <taxon>Neoaves</taxon>
        <taxon>Telluraves</taxon>
        <taxon>Australaves</taxon>
        <taxon>Passeriformes</taxon>
        <taxon>Passeroidea</taxon>
        <taxon>Passeridae</taxon>
        <taxon>Chloebia</taxon>
    </lineage>
</organism>
<sequence>RSCTLAWLMEEPKVPPTPSQEKHHKNKAKPIQGATELQPSLSPQPQLLTLPFLCHELLHRHTRGQSRAGISVSNTWDPQGMEALPRIILTFNISGSRTSVKWFLLFFGVMSLCNKLVQTEAIHVLKERKVELQRKFLPCWRTLGAVPGLRNLSWLPWEQGADADALRVCTNEKSKPVALSTGEVHDDKQSPQRMSPKSVLG</sequence>
<feature type="region of interest" description="Disordered" evidence="1">
    <location>
        <begin position="177"/>
        <end position="201"/>
    </location>
</feature>
<accession>A0A3L8SC73</accession>
<keyword evidence="3" id="KW-1185">Reference proteome</keyword>
<reference evidence="2 3" key="1">
    <citation type="journal article" date="2018" name="Proc. R. Soc. B">
        <title>A non-coding region near Follistatin controls head colour polymorphism in the Gouldian finch.</title>
        <authorList>
            <person name="Toomey M.B."/>
            <person name="Marques C.I."/>
            <person name="Andrade P."/>
            <person name="Araujo P.M."/>
            <person name="Sabatino S."/>
            <person name="Gazda M.A."/>
            <person name="Afonso S."/>
            <person name="Lopes R.J."/>
            <person name="Corbo J.C."/>
            <person name="Carneiro M."/>
        </authorList>
    </citation>
    <scope>NUCLEOTIDE SEQUENCE [LARGE SCALE GENOMIC DNA]</scope>
    <source>
        <strain evidence="2">Red01</strain>
        <tissue evidence="2">Muscle</tissue>
    </source>
</reference>
<name>A0A3L8SC73_CHLGU</name>
<gene>
    <name evidence="2" type="ORF">DV515_00010026</name>
</gene>
<dbReference type="Proteomes" id="UP000276834">
    <property type="component" value="Unassembled WGS sequence"/>
</dbReference>
<evidence type="ECO:0000256" key="1">
    <source>
        <dbReference type="SAM" id="MobiDB-lite"/>
    </source>
</evidence>
<proteinExistence type="predicted"/>
<evidence type="ECO:0000313" key="2">
    <source>
        <dbReference type="EMBL" id="RLV99388.1"/>
    </source>
</evidence>
<protein>
    <submittedName>
        <fullName evidence="2">Uncharacterized protein</fullName>
    </submittedName>
</protein>
<feature type="region of interest" description="Disordered" evidence="1">
    <location>
        <begin position="10"/>
        <end position="32"/>
    </location>
</feature>
<dbReference type="EMBL" id="QUSF01000033">
    <property type="protein sequence ID" value="RLV99388.1"/>
    <property type="molecule type" value="Genomic_DNA"/>
</dbReference>
<feature type="non-terminal residue" evidence="2">
    <location>
        <position position="1"/>
    </location>
</feature>
<comment type="caution">
    <text evidence="2">The sequence shown here is derived from an EMBL/GenBank/DDBJ whole genome shotgun (WGS) entry which is preliminary data.</text>
</comment>
<dbReference type="AlphaFoldDB" id="A0A3L8SC73"/>
<evidence type="ECO:0000313" key="3">
    <source>
        <dbReference type="Proteomes" id="UP000276834"/>
    </source>
</evidence>